<keyword evidence="1" id="KW-0808">Transferase</keyword>
<dbReference type="InterPro" id="IPR050832">
    <property type="entry name" value="Bact_Acetyltransf"/>
</dbReference>
<protein>
    <submittedName>
        <fullName evidence="4">N-acetyltransferase</fullName>
    </submittedName>
</protein>
<dbReference type="GO" id="GO:0016747">
    <property type="term" value="F:acyltransferase activity, transferring groups other than amino-acyl groups"/>
    <property type="evidence" value="ECO:0007669"/>
    <property type="project" value="InterPro"/>
</dbReference>
<evidence type="ECO:0000256" key="1">
    <source>
        <dbReference type="ARBA" id="ARBA00022679"/>
    </source>
</evidence>
<reference evidence="4" key="1">
    <citation type="submission" date="2021-01" db="EMBL/GenBank/DDBJ databases">
        <title>Whole genome shotgun sequence of Actinocatenispora rupis NBRC 107355.</title>
        <authorList>
            <person name="Komaki H."/>
            <person name="Tamura T."/>
        </authorList>
    </citation>
    <scope>NUCLEOTIDE SEQUENCE</scope>
    <source>
        <strain evidence="4">NBRC 107355</strain>
    </source>
</reference>
<proteinExistence type="predicted"/>
<dbReference type="PANTHER" id="PTHR43877">
    <property type="entry name" value="AMINOALKYLPHOSPHONATE N-ACETYLTRANSFERASE-RELATED-RELATED"/>
    <property type="match status" value="1"/>
</dbReference>
<evidence type="ECO:0000313" key="5">
    <source>
        <dbReference type="Proteomes" id="UP000612808"/>
    </source>
</evidence>
<keyword evidence="2" id="KW-0012">Acyltransferase</keyword>
<dbReference type="PANTHER" id="PTHR43877:SF2">
    <property type="entry name" value="AMINOALKYLPHOSPHONATE N-ACETYLTRANSFERASE-RELATED"/>
    <property type="match status" value="1"/>
</dbReference>
<feature type="domain" description="N-acetyltransferase" evidence="3">
    <location>
        <begin position="19"/>
        <end position="157"/>
    </location>
</feature>
<sequence length="157" mass="16954">MQSEQRTAPELTTVAYTDPVARRLVTAALADLGARYGGEGDATPVDPAEFVPPAGVFLVAWRGDEPVGCGAWRTHGPDAELKRMYTVPAARGTGVAGAVLAALEDDARRAGRTRMVLECGARQPEAIAMYERFGYRRIPNYGFYADAPDCLSYARML</sequence>
<dbReference type="Gene3D" id="3.40.630.30">
    <property type="match status" value="1"/>
</dbReference>
<gene>
    <name evidence="4" type="ORF">Aru02nite_52610</name>
</gene>
<dbReference type="InterPro" id="IPR000182">
    <property type="entry name" value="GNAT_dom"/>
</dbReference>
<dbReference type="InterPro" id="IPR016181">
    <property type="entry name" value="Acyl_CoA_acyltransferase"/>
</dbReference>
<dbReference type="Proteomes" id="UP000612808">
    <property type="component" value="Unassembled WGS sequence"/>
</dbReference>
<name>A0A8J3J9L9_9ACTN</name>
<dbReference type="AlphaFoldDB" id="A0A8J3J9L9"/>
<evidence type="ECO:0000259" key="3">
    <source>
        <dbReference type="PROSITE" id="PS51186"/>
    </source>
</evidence>
<comment type="caution">
    <text evidence="4">The sequence shown here is derived from an EMBL/GenBank/DDBJ whole genome shotgun (WGS) entry which is preliminary data.</text>
</comment>
<dbReference type="CDD" id="cd04301">
    <property type="entry name" value="NAT_SF"/>
    <property type="match status" value="1"/>
</dbReference>
<keyword evidence="5" id="KW-1185">Reference proteome</keyword>
<dbReference type="SUPFAM" id="SSF55729">
    <property type="entry name" value="Acyl-CoA N-acyltransferases (Nat)"/>
    <property type="match status" value="1"/>
</dbReference>
<dbReference type="EMBL" id="BOMB01000031">
    <property type="protein sequence ID" value="GID14372.1"/>
    <property type="molecule type" value="Genomic_DNA"/>
</dbReference>
<dbReference type="Pfam" id="PF00583">
    <property type="entry name" value="Acetyltransf_1"/>
    <property type="match status" value="1"/>
</dbReference>
<organism evidence="4 5">
    <name type="scientific">Actinocatenispora rupis</name>
    <dbReference type="NCBI Taxonomy" id="519421"/>
    <lineage>
        <taxon>Bacteria</taxon>
        <taxon>Bacillati</taxon>
        <taxon>Actinomycetota</taxon>
        <taxon>Actinomycetes</taxon>
        <taxon>Micromonosporales</taxon>
        <taxon>Micromonosporaceae</taxon>
        <taxon>Actinocatenispora</taxon>
    </lineage>
</organism>
<evidence type="ECO:0000313" key="4">
    <source>
        <dbReference type="EMBL" id="GID14372.1"/>
    </source>
</evidence>
<evidence type="ECO:0000256" key="2">
    <source>
        <dbReference type="ARBA" id="ARBA00023315"/>
    </source>
</evidence>
<accession>A0A8J3J9L9</accession>
<dbReference type="PROSITE" id="PS51186">
    <property type="entry name" value="GNAT"/>
    <property type="match status" value="1"/>
</dbReference>